<name>A0A8S9KTY7_BRACR</name>
<evidence type="ECO:0000313" key="2">
    <source>
        <dbReference type="Proteomes" id="UP000712281"/>
    </source>
</evidence>
<evidence type="ECO:0000313" key="1">
    <source>
        <dbReference type="EMBL" id="KAF2598474.1"/>
    </source>
</evidence>
<reference evidence="1" key="1">
    <citation type="submission" date="2019-12" db="EMBL/GenBank/DDBJ databases">
        <title>Genome sequencing and annotation of Brassica cretica.</title>
        <authorList>
            <person name="Studholme D.J."/>
            <person name="Sarris P.F."/>
        </authorList>
    </citation>
    <scope>NUCLEOTIDE SEQUENCE</scope>
    <source>
        <strain evidence="1">PFS-001/15</strain>
        <tissue evidence="1">Leaf</tissue>
    </source>
</reference>
<dbReference type="Proteomes" id="UP000712281">
    <property type="component" value="Unassembled WGS sequence"/>
</dbReference>
<dbReference type="EMBL" id="QGKW02000717">
    <property type="protein sequence ID" value="KAF2598474.1"/>
    <property type="molecule type" value="Genomic_DNA"/>
</dbReference>
<organism evidence="1 2">
    <name type="scientific">Brassica cretica</name>
    <name type="common">Mustard</name>
    <dbReference type="NCBI Taxonomy" id="69181"/>
    <lineage>
        <taxon>Eukaryota</taxon>
        <taxon>Viridiplantae</taxon>
        <taxon>Streptophyta</taxon>
        <taxon>Embryophyta</taxon>
        <taxon>Tracheophyta</taxon>
        <taxon>Spermatophyta</taxon>
        <taxon>Magnoliopsida</taxon>
        <taxon>eudicotyledons</taxon>
        <taxon>Gunneridae</taxon>
        <taxon>Pentapetalae</taxon>
        <taxon>rosids</taxon>
        <taxon>malvids</taxon>
        <taxon>Brassicales</taxon>
        <taxon>Brassicaceae</taxon>
        <taxon>Brassiceae</taxon>
        <taxon>Brassica</taxon>
    </lineage>
</organism>
<comment type="caution">
    <text evidence="1">The sequence shown here is derived from an EMBL/GenBank/DDBJ whole genome shotgun (WGS) entry which is preliminary data.</text>
</comment>
<proteinExistence type="predicted"/>
<gene>
    <name evidence="1" type="ORF">F2Q68_00010284</name>
</gene>
<protein>
    <submittedName>
        <fullName evidence="1">Uncharacterized protein</fullName>
    </submittedName>
</protein>
<dbReference type="AlphaFoldDB" id="A0A8S9KTY7"/>
<accession>A0A8S9KTY7</accession>
<sequence length="149" mass="17317">MNWLMSWSNFCDSDRIIPSPSRSASGPWYWVGRSVMFLFDCWLAGRFGGVTRPLSSTTSVKDVPAFPVVDASFPIVDPEEYNHWEVMSSCRCKLRGELAVQNDKVIAHWELMKEWVEKQIEHWNHDEEFRQLIPHVSVSKPWELIDASC</sequence>